<feature type="transmembrane region" description="Helical" evidence="2">
    <location>
        <begin position="82"/>
        <end position="104"/>
    </location>
</feature>
<feature type="region of interest" description="Disordered" evidence="1">
    <location>
        <begin position="178"/>
        <end position="323"/>
    </location>
</feature>
<feature type="compositionally biased region" description="Polar residues" evidence="1">
    <location>
        <begin position="238"/>
        <end position="247"/>
    </location>
</feature>
<organism evidence="3 4">
    <name type="scientific">Gordonia aichiensis NBRC 108223</name>
    <dbReference type="NCBI Taxonomy" id="1220583"/>
    <lineage>
        <taxon>Bacteria</taxon>
        <taxon>Bacillati</taxon>
        <taxon>Actinomycetota</taxon>
        <taxon>Actinomycetes</taxon>
        <taxon>Mycobacteriales</taxon>
        <taxon>Gordoniaceae</taxon>
        <taxon>Gordonia</taxon>
    </lineage>
</organism>
<keyword evidence="2" id="KW-0472">Membrane</keyword>
<evidence type="ECO:0000313" key="3">
    <source>
        <dbReference type="EMBL" id="GAC46986.1"/>
    </source>
</evidence>
<feature type="compositionally biased region" description="Basic and acidic residues" evidence="1">
    <location>
        <begin position="1"/>
        <end position="11"/>
    </location>
</feature>
<feature type="transmembrane region" description="Helical" evidence="2">
    <location>
        <begin position="138"/>
        <end position="159"/>
    </location>
</feature>
<dbReference type="OrthoDB" id="4375088at2"/>
<keyword evidence="2" id="KW-1133">Transmembrane helix</keyword>
<feature type="transmembrane region" description="Helical" evidence="2">
    <location>
        <begin position="111"/>
        <end position="132"/>
    </location>
</feature>
<keyword evidence="4" id="KW-1185">Reference proteome</keyword>
<reference evidence="3 4" key="1">
    <citation type="submission" date="2012-12" db="EMBL/GenBank/DDBJ databases">
        <title>Whole genome shotgun sequence of Gordonia aichiensis NBRC 108223.</title>
        <authorList>
            <person name="Isaki-Nakamura S."/>
            <person name="Hosoyama A."/>
            <person name="Tsuchikane K."/>
            <person name="Ando Y."/>
            <person name="Baba S."/>
            <person name="Ohji S."/>
            <person name="Hamada M."/>
            <person name="Tamura T."/>
            <person name="Yamazoe A."/>
            <person name="Yamazaki S."/>
            <person name="Fujita N."/>
        </authorList>
    </citation>
    <scope>NUCLEOTIDE SEQUENCE [LARGE SCALE GENOMIC DNA]</scope>
    <source>
        <strain evidence="3 4">NBRC 108223</strain>
    </source>
</reference>
<dbReference type="Proteomes" id="UP000010988">
    <property type="component" value="Unassembled WGS sequence"/>
</dbReference>
<evidence type="ECO:0000256" key="2">
    <source>
        <dbReference type="SAM" id="Phobius"/>
    </source>
</evidence>
<feature type="compositionally biased region" description="Basic and acidic residues" evidence="1">
    <location>
        <begin position="314"/>
        <end position="323"/>
    </location>
</feature>
<accession>L7KEU8</accession>
<evidence type="ECO:0000256" key="1">
    <source>
        <dbReference type="SAM" id="MobiDB-lite"/>
    </source>
</evidence>
<dbReference type="AlphaFoldDB" id="L7KEU8"/>
<dbReference type="STRING" id="1220583.GOACH_03_00010"/>
<dbReference type="eggNOG" id="COG1716">
    <property type="taxonomic scope" value="Bacteria"/>
</dbReference>
<feature type="compositionally biased region" description="Pro residues" evidence="1">
    <location>
        <begin position="179"/>
        <end position="195"/>
    </location>
</feature>
<dbReference type="EMBL" id="BANR01000003">
    <property type="protein sequence ID" value="GAC46986.1"/>
    <property type="molecule type" value="Genomic_DNA"/>
</dbReference>
<evidence type="ECO:0000313" key="4">
    <source>
        <dbReference type="Proteomes" id="UP000010988"/>
    </source>
</evidence>
<gene>
    <name evidence="3" type="ORF">GOACH_03_00010</name>
</gene>
<name>L7KEU8_9ACTN</name>
<feature type="region of interest" description="Disordered" evidence="1">
    <location>
        <begin position="1"/>
        <end position="21"/>
    </location>
</feature>
<dbReference type="RefSeq" id="WP_005169425.1">
    <property type="nucleotide sequence ID" value="NZ_BANR01000003.1"/>
</dbReference>
<feature type="transmembrane region" description="Helical" evidence="2">
    <location>
        <begin position="29"/>
        <end position="51"/>
    </location>
</feature>
<comment type="caution">
    <text evidence="3">The sequence shown here is derived from an EMBL/GenBank/DDBJ whole genome shotgun (WGS) entry which is preliminary data.</text>
</comment>
<proteinExistence type="predicted"/>
<feature type="compositionally biased region" description="Low complexity" evidence="1">
    <location>
        <begin position="196"/>
        <end position="212"/>
    </location>
</feature>
<protein>
    <submittedName>
        <fullName evidence="3">Uncharacterized protein</fullName>
    </submittedName>
</protein>
<sequence length="323" mass="35050">MSQFLDPRRDPGSSQADGTHERPKLADSVAIACELWIVVVIARTVTAIAQYPTLRKAMEHRVADLPADTPRSEVDMLTSTGFLVTATAITAVVLAAITLTFVFFVRKGYNWARILLGAMGVFVLIDMVFSLIAGVDPWWVGIPLIVGGIAALGATILLLRRESDAYCRAMAEYRRPRPAAQPWPPQQYPPQPYPSQPYSSQQYPPQSYPSPYDGTQNPYGQPPHGQPSTQRPAEPTAYPQNPASSTSWEEEARRRGWQPPSGGGQTSPHEGANPASMPSGSRDGDYPSGQESRSDGAAPDSHQNEPTPQGVPSTDRKQSSDPS</sequence>
<keyword evidence="2" id="KW-0812">Transmembrane</keyword>